<reference evidence="1 2" key="1">
    <citation type="submission" date="2023-07" db="EMBL/GenBank/DDBJ databases">
        <title>Genomic Encyclopedia of Type Strains, Phase IV (KMG-IV): sequencing the most valuable type-strain genomes for metagenomic binning, comparative biology and taxonomic classification.</title>
        <authorList>
            <person name="Goeker M."/>
        </authorList>
    </citation>
    <scope>NUCLEOTIDE SEQUENCE [LARGE SCALE GENOMIC DNA]</scope>
    <source>
        <strain evidence="1 2">DSM 100301</strain>
    </source>
</reference>
<sequence length="191" mass="20903">MTIAPMRQFLRNETSEAHSALDRLVGPFSCLEDYQAYLEGSARFRLPLEAALAASPLPEALGQWRPGLIGPDIAGDLADLHMPPPLADADAPSPERLEDWLGVLYVLEGSSLGARLLAKRAAALGLSEAYGARHLFSQSGNFSNWHAFLNILEGVRTVDRKAVSDWAVRTFNFAYSAYESSMECRLPQPSI</sequence>
<proteinExistence type="predicted"/>
<gene>
    <name evidence="1" type="ORF">QO005_003489</name>
</gene>
<accession>A0ABU0IFV6</accession>
<dbReference type="Gene3D" id="1.20.910.10">
    <property type="entry name" value="Heme oxygenase-like"/>
    <property type="match status" value="1"/>
</dbReference>
<dbReference type="SUPFAM" id="SSF48613">
    <property type="entry name" value="Heme oxygenase-like"/>
    <property type="match status" value="1"/>
</dbReference>
<organism evidence="1 2">
    <name type="scientific">Rhizobium paknamense</name>
    <dbReference type="NCBI Taxonomy" id="1206817"/>
    <lineage>
        <taxon>Bacteria</taxon>
        <taxon>Pseudomonadati</taxon>
        <taxon>Pseudomonadota</taxon>
        <taxon>Alphaproteobacteria</taxon>
        <taxon>Hyphomicrobiales</taxon>
        <taxon>Rhizobiaceae</taxon>
        <taxon>Rhizobium/Agrobacterium group</taxon>
        <taxon>Rhizobium</taxon>
    </lineage>
</organism>
<evidence type="ECO:0000313" key="2">
    <source>
        <dbReference type="Proteomes" id="UP001235269"/>
    </source>
</evidence>
<name>A0ABU0IFV6_9HYPH</name>
<protein>
    <submittedName>
        <fullName evidence="1">Heme oxygenase</fullName>
    </submittedName>
</protein>
<evidence type="ECO:0000313" key="1">
    <source>
        <dbReference type="EMBL" id="MDQ0457142.1"/>
    </source>
</evidence>
<comment type="caution">
    <text evidence="1">The sequence shown here is derived from an EMBL/GenBank/DDBJ whole genome shotgun (WGS) entry which is preliminary data.</text>
</comment>
<dbReference type="CDD" id="cd19166">
    <property type="entry name" value="HemeO-bac"/>
    <property type="match status" value="1"/>
</dbReference>
<dbReference type="EMBL" id="JAUSWH010000012">
    <property type="protein sequence ID" value="MDQ0457142.1"/>
    <property type="molecule type" value="Genomic_DNA"/>
</dbReference>
<dbReference type="RefSeq" id="WP_307159324.1">
    <property type="nucleotide sequence ID" value="NZ_JAUSWH010000012.1"/>
</dbReference>
<dbReference type="Proteomes" id="UP001235269">
    <property type="component" value="Unassembled WGS sequence"/>
</dbReference>
<keyword evidence="2" id="KW-1185">Reference proteome</keyword>
<dbReference type="InterPro" id="IPR016084">
    <property type="entry name" value="Haem_Oase-like_multi-hlx"/>
</dbReference>